<dbReference type="InterPro" id="IPR020845">
    <property type="entry name" value="AMP-binding_CS"/>
</dbReference>
<dbReference type="SUPFAM" id="SSF56801">
    <property type="entry name" value="Acetyl-CoA synthetase-like"/>
    <property type="match status" value="1"/>
</dbReference>
<dbReference type="InterPro" id="IPR006162">
    <property type="entry name" value="Ppantetheine_attach_site"/>
</dbReference>
<dbReference type="SUPFAM" id="SSF47336">
    <property type="entry name" value="ACP-like"/>
    <property type="match status" value="1"/>
</dbReference>
<name>A0ABV2BXV2_9GAMM</name>
<keyword evidence="2" id="KW-1185">Reference proteome</keyword>
<proteinExistence type="predicted"/>
<organism evidence="1 2">
    <name type="scientific">Aliikangiella maris</name>
    <dbReference type="NCBI Taxonomy" id="3162458"/>
    <lineage>
        <taxon>Bacteria</taxon>
        <taxon>Pseudomonadati</taxon>
        <taxon>Pseudomonadota</taxon>
        <taxon>Gammaproteobacteria</taxon>
        <taxon>Oceanospirillales</taxon>
        <taxon>Pleioneaceae</taxon>
        <taxon>Aliikangiella</taxon>
    </lineage>
</organism>
<dbReference type="CDD" id="cd04433">
    <property type="entry name" value="AFD_class_I"/>
    <property type="match status" value="1"/>
</dbReference>
<protein>
    <submittedName>
        <fullName evidence="1">AMP-binding protein</fullName>
    </submittedName>
</protein>
<dbReference type="Gene3D" id="3.40.50.12780">
    <property type="entry name" value="N-terminal domain of ligase-like"/>
    <property type="match status" value="1"/>
</dbReference>
<dbReference type="InterPro" id="IPR042099">
    <property type="entry name" value="ANL_N_sf"/>
</dbReference>
<reference evidence="1 2" key="1">
    <citation type="submission" date="2024-06" db="EMBL/GenBank/DDBJ databases">
        <authorList>
            <person name="Li F."/>
        </authorList>
    </citation>
    <scope>NUCLEOTIDE SEQUENCE [LARGE SCALE GENOMIC DNA]</scope>
    <source>
        <strain evidence="1 2">GXAS 311</strain>
    </source>
</reference>
<dbReference type="InterPro" id="IPR045851">
    <property type="entry name" value="AMP-bd_C_sf"/>
</dbReference>
<dbReference type="PROSITE" id="PS00012">
    <property type="entry name" value="PHOSPHOPANTETHEINE"/>
    <property type="match status" value="1"/>
</dbReference>
<dbReference type="InterPro" id="IPR000873">
    <property type="entry name" value="AMP-dep_synth/lig_dom"/>
</dbReference>
<dbReference type="EMBL" id="JBEVCJ010000026">
    <property type="protein sequence ID" value="MET1256751.1"/>
    <property type="molecule type" value="Genomic_DNA"/>
</dbReference>
<evidence type="ECO:0000313" key="2">
    <source>
        <dbReference type="Proteomes" id="UP001548189"/>
    </source>
</evidence>
<dbReference type="Pfam" id="PF00501">
    <property type="entry name" value="AMP-binding"/>
    <property type="match status" value="1"/>
</dbReference>
<gene>
    <name evidence="1" type="ORF">ABVT43_16535</name>
</gene>
<dbReference type="PANTHER" id="PTHR43201:SF5">
    <property type="entry name" value="MEDIUM-CHAIN ACYL-COA LIGASE ACSF2, MITOCHONDRIAL"/>
    <property type="match status" value="1"/>
</dbReference>
<dbReference type="InterPro" id="IPR036736">
    <property type="entry name" value="ACP-like_sf"/>
</dbReference>
<dbReference type="Gene3D" id="3.30.300.30">
    <property type="match status" value="1"/>
</dbReference>
<dbReference type="PROSITE" id="PS00455">
    <property type="entry name" value="AMP_BINDING"/>
    <property type="match status" value="1"/>
</dbReference>
<comment type="caution">
    <text evidence="1">The sequence shown here is derived from an EMBL/GenBank/DDBJ whole genome shotgun (WGS) entry which is preliminary data.</text>
</comment>
<accession>A0ABV2BXV2</accession>
<sequence length="805" mass="90624">MQNIKITTIKKVSSVDFVKQVFECYRRKEVFAITNESSERLAELLGPIHKQITPESGGGWGSFELTDCHDNTPAQIIFSSGTEGLPKAIVISHRALSDVTARLNNMMKPDSTIREYIGVPVTYSFGLGRCRAVAQAGGQFYIPENGFNLSEITRMLATDEINAISAVPSLWRILLSQDEQIKPFAHKVRWIEIGSQWMSAEEKLRMKQLFTNACIVQHYGLTEASRSTLLNISEVADEKLGSVGKAVGNVEVKINQDANICLRGDHLALGQMQDGHLVPLVDNNGWLATNDTGHFEEDFLYFDGRSDDLINCSGVKVSPELIEQAVNKVIDGRPVTIVGIKDEQRGEGFLVVKSQQEQSDESLIAAVHDTLLSQGINARASIKVQFLAELPKTETGKIKRKVIAQSYTPKRVKRKSSLTSVMNIYQDLFSGQSVTHDSTFKSLGGDSLNFVQASVLLEKYLGVLPQHWELLTVAELEKAKTQKSGFWTSLEMSIFLRALAIISVVLVHAGVEILSGPTFLLIFLVGFNMARFRLEDFKEQGAWLSFARYASSLLVPYYLLTLVYFAWNRAVELDVLLLYANLISAKITVIFPFWFVQILAQCFIIIGILFSFKSIRQLMRENAWFYSYLLLVGFIGIRTVYPFVWETAHLNDLVPIRFIAHIWLGWCIYLADSTAKRILMAVTGTVFAFIDTYVLTLAMGNDLEFKAKALWIVLGSVTLPFVRSIMIPRVFKALLNMIAEATFYIFIFNGILIYMFIHIFKVDSIVLAFFAGMVGSMVSWWILEKLRLPVLIWRSIFGRKQAKNH</sequence>
<evidence type="ECO:0000313" key="1">
    <source>
        <dbReference type="EMBL" id="MET1256751.1"/>
    </source>
</evidence>
<dbReference type="Proteomes" id="UP001548189">
    <property type="component" value="Unassembled WGS sequence"/>
</dbReference>
<dbReference type="PANTHER" id="PTHR43201">
    <property type="entry name" value="ACYL-COA SYNTHETASE"/>
    <property type="match status" value="1"/>
</dbReference>